<sequence length="34" mass="3785">MKRTALPDRWLESRDIDAQDAMDIADGEIHNSGG</sequence>
<dbReference type="EMBL" id="MDHH01000010">
    <property type="protein sequence ID" value="OUD99867.1"/>
    <property type="molecule type" value="Genomic_DNA"/>
</dbReference>
<accession>A0A251XCR5</accession>
<reference evidence="1 2" key="1">
    <citation type="submission" date="2016-08" db="EMBL/GenBank/DDBJ databases">
        <title>Genome sequence of Clavibacter michiganensis subsp. michiganensis strain CASJ007.</title>
        <authorList>
            <person name="Thapa S.P."/>
            <person name="Coaker G."/>
        </authorList>
    </citation>
    <scope>NUCLEOTIDE SEQUENCE [LARGE SCALE GENOMIC DNA]</scope>
    <source>
        <strain evidence="1">CASJ007</strain>
    </source>
</reference>
<dbReference type="Proteomes" id="UP000195062">
    <property type="component" value="Unassembled WGS sequence"/>
</dbReference>
<proteinExistence type="predicted"/>
<name>A0A251XCR5_CLAMM</name>
<protein>
    <submittedName>
        <fullName evidence="1">Uncharacterized protein</fullName>
    </submittedName>
</protein>
<gene>
    <name evidence="1" type="ORF">CMMCAS07_20545</name>
</gene>
<organism evidence="1 2">
    <name type="scientific">Clavibacter michiganensis subsp. michiganensis</name>
    <dbReference type="NCBI Taxonomy" id="33013"/>
    <lineage>
        <taxon>Bacteria</taxon>
        <taxon>Bacillati</taxon>
        <taxon>Actinomycetota</taxon>
        <taxon>Actinomycetes</taxon>
        <taxon>Micrococcales</taxon>
        <taxon>Microbacteriaceae</taxon>
        <taxon>Clavibacter</taxon>
    </lineage>
</organism>
<dbReference type="AlphaFoldDB" id="A0A251XCR5"/>
<keyword evidence="2" id="KW-1185">Reference proteome</keyword>
<evidence type="ECO:0000313" key="1">
    <source>
        <dbReference type="EMBL" id="OUD99867.1"/>
    </source>
</evidence>
<comment type="caution">
    <text evidence="1">The sequence shown here is derived from an EMBL/GenBank/DDBJ whole genome shotgun (WGS) entry which is preliminary data.</text>
</comment>
<evidence type="ECO:0000313" key="2">
    <source>
        <dbReference type="Proteomes" id="UP000195062"/>
    </source>
</evidence>